<dbReference type="SMART" id="SM00343">
    <property type="entry name" value="ZnF_C2HC"/>
    <property type="match status" value="4"/>
</dbReference>
<evidence type="ECO:0000313" key="4">
    <source>
        <dbReference type="EMBL" id="KAF2557384.1"/>
    </source>
</evidence>
<feature type="compositionally biased region" description="Basic and acidic residues" evidence="2">
    <location>
        <begin position="1024"/>
        <end position="1034"/>
    </location>
</feature>
<evidence type="ECO:0000259" key="3">
    <source>
        <dbReference type="PROSITE" id="PS50158"/>
    </source>
</evidence>
<proteinExistence type="predicted"/>
<dbReference type="InterPro" id="IPR001878">
    <property type="entry name" value="Znf_CCHC"/>
</dbReference>
<feature type="domain" description="CCHC-type" evidence="3">
    <location>
        <begin position="668"/>
        <end position="682"/>
    </location>
</feature>
<feature type="compositionally biased region" description="Basic and acidic residues" evidence="2">
    <location>
        <begin position="311"/>
        <end position="322"/>
    </location>
</feature>
<accession>A0A8S9HJB5</accession>
<dbReference type="SUPFAM" id="SSF57756">
    <property type="entry name" value="Retrovirus zinc finger-like domains"/>
    <property type="match status" value="2"/>
</dbReference>
<name>A0A8S9HJB5_BRACR</name>
<evidence type="ECO:0000313" key="5">
    <source>
        <dbReference type="Proteomes" id="UP000712281"/>
    </source>
</evidence>
<feature type="region of interest" description="Disordered" evidence="2">
    <location>
        <begin position="73"/>
        <end position="120"/>
    </location>
</feature>
<reference evidence="4" key="1">
    <citation type="submission" date="2019-12" db="EMBL/GenBank/DDBJ databases">
        <title>Genome sequencing and annotation of Brassica cretica.</title>
        <authorList>
            <person name="Studholme D.J."/>
            <person name="Sarris P.F."/>
        </authorList>
    </citation>
    <scope>NUCLEOTIDE SEQUENCE</scope>
    <source>
        <strain evidence="4">PFS-001/15</strain>
        <tissue evidence="4">Leaf</tissue>
    </source>
</reference>
<feature type="region of interest" description="Disordered" evidence="2">
    <location>
        <begin position="470"/>
        <end position="500"/>
    </location>
</feature>
<dbReference type="GO" id="GO:0003676">
    <property type="term" value="F:nucleic acid binding"/>
    <property type="evidence" value="ECO:0007669"/>
    <property type="project" value="InterPro"/>
</dbReference>
<feature type="compositionally biased region" description="Basic and acidic residues" evidence="2">
    <location>
        <begin position="81"/>
        <end position="91"/>
    </location>
</feature>
<evidence type="ECO:0000256" key="1">
    <source>
        <dbReference type="PROSITE-ProRule" id="PRU00047"/>
    </source>
</evidence>
<comment type="caution">
    <text evidence="4">The sequence shown here is derived from an EMBL/GenBank/DDBJ whole genome shotgun (WGS) entry which is preliminary data.</text>
</comment>
<feature type="compositionally biased region" description="Basic and acidic residues" evidence="2">
    <location>
        <begin position="629"/>
        <end position="656"/>
    </location>
</feature>
<feature type="region of interest" description="Disordered" evidence="2">
    <location>
        <begin position="311"/>
        <end position="343"/>
    </location>
</feature>
<feature type="domain" description="CCHC-type" evidence="3">
    <location>
        <begin position="383"/>
        <end position="398"/>
    </location>
</feature>
<feature type="domain" description="CCHC-type" evidence="3">
    <location>
        <begin position="352"/>
        <end position="366"/>
    </location>
</feature>
<dbReference type="EMBL" id="QGKW02001940">
    <property type="protein sequence ID" value="KAF2557384.1"/>
    <property type="molecule type" value="Genomic_DNA"/>
</dbReference>
<dbReference type="InterPro" id="IPR005162">
    <property type="entry name" value="Retrotrans_gag_dom"/>
</dbReference>
<feature type="region of interest" description="Disordered" evidence="2">
    <location>
        <begin position="1002"/>
        <end position="1042"/>
    </location>
</feature>
<keyword evidence="1" id="KW-0479">Metal-binding</keyword>
<dbReference type="Pfam" id="PF00098">
    <property type="entry name" value="zf-CCHC"/>
    <property type="match status" value="3"/>
</dbReference>
<feature type="region of interest" description="Disordered" evidence="2">
    <location>
        <begin position="717"/>
        <end position="788"/>
    </location>
</feature>
<dbReference type="GO" id="GO:0008270">
    <property type="term" value="F:zinc ion binding"/>
    <property type="evidence" value="ECO:0007669"/>
    <property type="project" value="UniProtKB-KW"/>
</dbReference>
<organism evidence="4 5">
    <name type="scientific">Brassica cretica</name>
    <name type="common">Mustard</name>
    <dbReference type="NCBI Taxonomy" id="69181"/>
    <lineage>
        <taxon>Eukaryota</taxon>
        <taxon>Viridiplantae</taxon>
        <taxon>Streptophyta</taxon>
        <taxon>Embryophyta</taxon>
        <taxon>Tracheophyta</taxon>
        <taxon>Spermatophyta</taxon>
        <taxon>Magnoliopsida</taxon>
        <taxon>eudicotyledons</taxon>
        <taxon>Gunneridae</taxon>
        <taxon>Pentapetalae</taxon>
        <taxon>rosids</taxon>
        <taxon>malvids</taxon>
        <taxon>Brassicales</taxon>
        <taxon>Brassicaceae</taxon>
        <taxon>Brassiceae</taxon>
        <taxon>Brassica</taxon>
    </lineage>
</organism>
<sequence length="1042" mass="119465">MAVYYLDKDAAEWWESRDRQVGHLVTTWATFKQEFERKWQEGEGVKEDMIGCWVQKESQEEEDWDMNPREGYKHWCTPTKDPVKKMRRPETDDSESSVQGPRPIRRNNPIEPEVHDQTQQGEGMENTLKMLHDVIARSLQQPQVQPQPLMLPQPSVSTPILPLITAMKNMKTPHFEGESKKNMAVYYLDKDAAEWWESRDRQVGHLVTTWEAFKNEFERKYFTPESKRRLQSQFANLVQGDKTVREYESEFMRLRRHVLRGQDDVETMISNFMFGLKPELENRLAVGNYESLTELVEKAVNVEIGLKAEKAVSKKSKQHQEGKYGGNQRSFKGKDKESELGGPSRRSLFTGKCFNCGKIGHKSSDCFGKKPGSFQSNSYNPTCFTCGKKGHISTQCRNPGSLSETSSLTPHILLQVTSRKDHSARGTVGAGVDWTSFAKDSFSRYINGRVQTLTHTNQGFSEENVGKNNNLFGHDQEIPPEENFPPNLTVRRRPETDDSEEHTLKMLHDVIARSLQQPQVPPQPLVPPQPSVSTPMLQLITAMKKMKTPHFEGGTDPFQSDQWLRTMEKNFETLTCSEESKKKMAVYYLDKDAAEWWESRDRQVGHLSPELVEKAVNVEIGLEAEKAASKKFKQHQEGKYDGNQRSFKGKDKEKESGGPSRRSLFTGKCFNCGKTGHKSSECFGKKPGSFQSNSYNPTCFTCGKKGHISTQVQTLAHTNQGSSEENVGRNNNLFGHDQEILPDENFPPNRTVRGRPETDISESSVQGPRPIRRNNPIEPEAPNQPQQGLGMEHTLKMLQDVIARSLQQPQVQPQPLLPPQPTVATPMLPLITAMNNMKTPRFEGGTDPFQANQWLRTMEKNFETLTCSEESKKKMAVYYLDKDAAEWWESRDRQVGHLVTTWASFKQEFERKYFTLESKRRLQRQFANLVQGEKTVREYEYEFMRLRRHVLRVQDDEETMISNFMFGLKPELENRLAFGNYESLTELVEKAVNVKIGLEAEKAASKKSKQHQEGKYGGNQRSFKGKDKEKESRGPSRRSLFT</sequence>
<feature type="compositionally biased region" description="Basic and acidic residues" evidence="2">
    <location>
        <begin position="1002"/>
        <end position="1014"/>
    </location>
</feature>
<feature type="region of interest" description="Disordered" evidence="2">
    <location>
        <begin position="629"/>
        <end position="662"/>
    </location>
</feature>
<feature type="compositionally biased region" description="Polar residues" evidence="2">
    <location>
        <begin position="717"/>
        <end position="733"/>
    </location>
</feature>
<gene>
    <name evidence="4" type="ORF">F2Q68_00014177</name>
</gene>
<protein>
    <recommendedName>
        <fullName evidence="3">CCHC-type domain-containing protein</fullName>
    </recommendedName>
</protein>
<evidence type="ECO:0000256" key="2">
    <source>
        <dbReference type="SAM" id="MobiDB-lite"/>
    </source>
</evidence>
<dbReference type="PANTHER" id="PTHR34482">
    <property type="entry name" value="DNA DAMAGE-INDUCIBLE PROTEIN 1-LIKE"/>
    <property type="match status" value="1"/>
</dbReference>
<dbReference type="Gene3D" id="4.10.60.10">
    <property type="entry name" value="Zinc finger, CCHC-type"/>
    <property type="match status" value="2"/>
</dbReference>
<dbReference type="InterPro" id="IPR036875">
    <property type="entry name" value="Znf_CCHC_sf"/>
</dbReference>
<dbReference type="PROSITE" id="PS50158">
    <property type="entry name" value="ZF_CCHC"/>
    <property type="match status" value="3"/>
</dbReference>
<dbReference type="AlphaFoldDB" id="A0A8S9HJB5"/>
<keyword evidence="1" id="KW-0863">Zinc-finger</keyword>
<keyword evidence="1" id="KW-0862">Zinc</keyword>
<dbReference type="Proteomes" id="UP000712281">
    <property type="component" value="Unassembled WGS sequence"/>
</dbReference>
<dbReference type="PANTHER" id="PTHR34482:SF49">
    <property type="entry name" value="RETROTRANSPOSON GAG DOMAIN-CONTAINING PROTEIN"/>
    <property type="match status" value="1"/>
</dbReference>
<dbReference type="Pfam" id="PF03732">
    <property type="entry name" value="Retrotrans_gag"/>
    <property type="match status" value="2"/>
</dbReference>